<dbReference type="PANTHER" id="PTHR10010:SF46">
    <property type="entry name" value="SODIUM-DEPENDENT PHOSPHATE TRANSPORT PROTEIN 2B"/>
    <property type="match status" value="1"/>
</dbReference>
<feature type="transmembrane region" description="Helical" evidence="7">
    <location>
        <begin position="85"/>
        <end position="103"/>
    </location>
</feature>
<dbReference type="PANTHER" id="PTHR10010">
    <property type="entry name" value="SOLUTE CARRIER FAMILY 34 SODIUM PHOSPHATE , MEMBER 2-RELATED"/>
    <property type="match status" value="1"/>
</dbReference>
<dbReference type="InterPro" id="IPR003841">
    <property type="entry name" value="Na/Pi_transpt"/>
</dbReference>
<evidence type="ECO:0000256" key="2">
    <source>
        <dbReference type="ARBA" id="ARBA00022475"/>
    </source>
</evidence>
<dbReference type="NCBIfam" id="NF037997">
    <property type="entry name" value="Na_Pi_symport"/>
    <property type="match status" value="1"/>
</dbReference>
<keyword evidence="5 7" id="KW-0472">Membrane</keyword>
<dbReference type="Pfam" id="PF02690">
    <property type="entry name" value="Na_Pi_cotrans"/>
    <property type="match status" value="2"/>
</dbReference>
<organism evidence="8 9">
    <name type="scientific">Paenibacillus woosongensis</name>
    <dbReference type="NCBI Taxonomy" id="307580"/>
    <lineage>
        <taxon>Bacteria</taxon>
        <taxon>Bacillati</taxon>
        <taxon>Bacillota</taxon>
        <taxon>Bacilli</taxon>
        <taxon>Bacillales</taxon>
        <taxon>Paenibacillaceae</taxon>
        <taxon>Paenibacillus</taxon>
    </lineage>
</organism>
<dbReference type="GO" id="GO:0005886">
    <property type="term" value="C:plasma membrane"/>
    <property type="evidence" value="ECO:0007669"/>
    <property type="project" value="UniProtKB-SubCell"/>
</dbReference>
<feature type="transmembrane region" description="Helical" evidence="7">
    <location>
        <begin position="55"/>
        <end position="78"/>
    </location>
</feature>
<name>A0AA95L1E6_9BACL</name>
<evidence type="ECO:0000256" key="4">
    <source>
        <dbReference type="ARBA" id="ARBA00022989"/>
    </source>
</evidence>
<protein>
    <submittedName>
        <fullName evidence="8">Na/Pi symporter</fullName>
    </submittedName>
</protein>
<feature type="transmembrane region" description="Helical" evidence="7">
    <location>
        <begin position="227"/>
        <end position="246"/>
    </location>
</feature>
<evidence type="ECO:0000256" key="5">
    <source>
        <dbReference type="ARBA" id="ARBA00023136"/>
    </source>
</evidence>
<dbReference type="GO" id="GO:0005436">
    <property type="term" value="F:sodium:phosphate symporter activity"/>
    <property type="evidence" value="ECO:0007669"/>
    <property type="project" value="InterPro"/>
</dbReference>
<dbReference type="GO" id="GO:0044341">
    <property type="term" value="P:sodium-dependent phosphate transport"/>
    <property type="evidence" value="ECO:0007669"/>
    <property type="project" value="InterPro"/>
</dbReference>
<feature type="region of interest" description="Disordered" evidence="6">
    <location>
        <begin position="324"/>
        <end position="345"/>
    </location>
</feature>
<proteinExistence type="predicted"/>
<feature type="transmembrane region" description="Helical" evidence="7">
    <location>
        <begin position="258"/>
        <end position="279"/>
    </location>
</feature>
<evidence type="ECO:0000256" key="6">
    <source>
        <dbReference type="SAM" id="MobiDB-lite"/>
    </source>
</evidence>
<evidence type="ECO:0000256" key="3">
    <source>
        <dbReference type="ARBA" id="ARBA00022692"/>
    </source>
</evidence>
<feature type="transmembrane region" description="Helical" evidence="7">
    <location>
        <begin position="148"/>
        <end position="166"/>
    </location>
</feature>
<sequence>MFHEIVFPATFGFALFLLGMKIMEASLQAWAGPRLIKLLQASTRTPWTGLLSSTFVTAVLQSSTAVTVMTIGLVNAGLLSYGRTLGIILGGNIGTCLTTELIALNISRLGIPLMIGSLVTWVCAVMGEEALPPSRKGDWARRLRPIQFGSLAVFGFSLIMIAIKWMQSVGPALEDRGVIAWLLMHADDSLLWGAAAGAILTALIHSSAAVIAMTMGLVAAGALPVEFGIAMVIGSNVGTCITPLIASVGSTRSGQFVAWSHVILNALGAVVFMPLIPWLEAAAAWLSNDPGAQIAHTQTIFNVICSLLALPFCYLPIWSKWDGPTQQPTDYSSRTAALPSGKIRD</sequence>
<feature type="transmembrane region" description="Helical" evidence="7">
    <location>
        <begin position="300"/>
        <end position="318"/>
    </location>
</feature>
<dbReference type="EMBL" id="CP126084">
    <property type="protein sequence ID" value="WHX47727.1"/>
    <property type="molecule type" value="Genomic_DNA"/>
</dbReference>
<dbReference type="RefSeq" id="WP_283925223.1">
    <property type="nucleotide sequence ID" value="NZ_CP126084.1"/>
</dbReference>
<evidence type="ECO:0000313" key="9">
    <source>
        <dbReference type="Proteomes" id="UP001177943"/>
    </source>
</evidence>
<keyword evidence="2" id="KW-1003">Cell membrane</keyword>
<accession>A0AA95L1E6</accession>
<keyword evidence="3 7" id="KW-0812">Transmembrane</keyword>
<dbReference type="KEGG" id="pwn:QNH46_16455"/>
<dbReference type="AlphaFoldDB" id="A0AA95L1E6"/>
<comment type="subcellular location">
    <subcellularLocation>
        <location evidence="1">Cell membrane</location>
        <topology evidence="1">Multi-pass membrane protein</topology>
    </subcellularLocation>
</comment>
<evidence type="ECO:0000313" key="8">
    <source>
        <dbReference type="EMBL" id="WHX47727.1"/>
    </source>
</evidence>
<feature type="transmembrane region" description="Helical" evidence="7">
    <location>
        <begin position="190"/>
        <end position="220"/>
    </location>
</feature>
<dbReference type="Proteomes" id="UP001177943">
    <property type="component" value="Chromosome"/>
</dbReference>
<feature type="compositionally biased region" description="Polar residues" evidence="6">
    <location>
        <begin position="324"/>
        <end position="335"/>
    </location>
</feature>
<evidence type="ECO:0000256" key="7">
    <source>
        <dbReference type="SAM" id="Phobius"/>
    </source>
</evidence>
<evidence type="ECO:0000256" key="1">
    <source>
        <dbReference type="ARBA" id="ARBA00004651"/>
    </source>
</evidence>
<reference evidence="8" key="1">
    <citation type="submission" date="2023-05" db="EMBL/GenBank/DDBJ databases">
        <title>Comparative genomics of Bacillaceae isolates and their secondary metabolite potential.</title>
        <authorList>
            <person name="Song L."/>
            <person name="Nielsen L.J."/>
            <person name="Mohite O."/>
            <person name="Xu X."/>
            <person name="Weber T."/>
            <person name="Kovacs A.T."/>
        </authorList>
    </citation>
    <scope>NUCLEOTIDE SEQUENCE</scope>
    <source>
        <strain evidence="8">B2_4</strain>
    </source>
</reference>
<gene>
    <name evidence="8" type="ORF">QNH46_16455</name>
</gene>
<keyword evidence="4 7" id="KW-1133">Transmembrane helix</keyword>